<evidence type="ECO:0000256" key="2">
    <source>
        <dbReference type="SAM" id="MobiDB-lite"/>
    </source>
</evidence>
<dbReference type="PANTHER" id="PTHR35176:SF6">
    <property type="entry name" value="HEME OXYGENASE HI_0854-RELATED"/>
    <property type="match status" value="1"/>
</dbReference>
<dbReference type="Gene3D" id="2.30.110.10">
    <property type="entry name" value="Electron Transport, Fmn-binding Protein, Chain A"/>
    <property type="match status" value="1"/>
</dbReference>
<proteinExistence type="predicted"/>
<dbReference type="Proteomes" id="UP000286746">
    <property type="component" value="Unassembled WGS sequence"/>
</dbReference>
<dbReference type="EMBL" id="BHZD01000001">
    <property type="protein sequence ID" value="GCD47676.1"/>
    <property type="molecule type" value="Genomic_DNA"/>
</dbReference>
<dbReference type="SUPFAM" id="SSF50475">
    <property type="entry name" value="FMN-binding split barrel"/>
    <property type="match status" value="1"/>
</dbReference>
<reference evidence="4 5" key="1">
    <citation type="submission" date="2018-11" db="EMBL/GenBank/DDBJ databases">
        <title>Whole genome sequence of Streptomyces paromomycinus NBRC 15454(T).</title>
        <authorList>
            <person name="Komaki H."/>
            <person name="Tamura T."/>
        </authorList>
    </citation>
    <scope>NUCLEOTIDE SEQUENCE [LARGE SCALE GENOMIC DNA]</scope>
    <source>
        <strain evidence="4 5">NBRC 15454</strain>
    </source>
</reference>
<name>A0A401WEA7_STREY</name>
<feature type="region of interest" description="Disordered" evidence="2">
    <location>
        <begin position="111"/>
        <end position="130"/>
    </location>
</feature>
<feature type="domain" description="Pyridoxamine 5'-phosphate oxidase N-terminal" evidence="3">
    <location>
        <begin position="29"/>
        <end position="105"/>
    </location>
</feature>
<accession>A0A401WEA7</accession>
<dbReference type="GO" id="GO:0016627">
    <property type="term" value="F:oxidoreductase activity, acting on the CH-CH group of donors"/>
    <property type="evidence" value="ECO:0007669"/>
    <property type="project" value="TreeGrafter"/>
</dbReference>
<dbReference type="Pfam" id="PF01243">
    <property type="entry name" value="PNPOx_N"/>
    <property type="match status" value="1"/>
</dbReference>
<organism evidence="4 5">
    <name type="scientific">Streptomyces paromomycinus</name>
    <name type="common">Streptomyces rimosus subsp. paromomycinus</name>
    <dbReference type="NCBI Taxonomy" id="92743"/>
    <lineage>
        <taxon>Bacteria</taxon>
        <taxon>Bacillati</taxon>
        <taxon>Actinomycetota</taxon>
        <taxon>Actinomycetes</taxon>
        <taxon>Kitasatosporales</taxon>
        <taxon>Streptomycetaceae</taxon>
        <taxon>Streptomyces</taxon>
    </lineage>
</organism>
<evidence type="ECO:0000259" key="3">
    <source>
        <dbReference type="Pfam" id="PF01243"/>
    </source>
</evidence>
<keyword evidence="5" id="KW-1185">Reference proteome</keyword>
<feature type="region of interest" description="Disordered" evidence="2">
    <location>
        <begin position="1"/>
        <end position="30"/>
    </location>
</feature>
<dbReference type="RefSeq" id="WP_246177802.1">
    <property type="nucleotide sequence ID" value="NZ_BHZD01000001.1"/>
</dbReference>
<evidence type="ECO:0000313" key="4">
    <source>
        <dbReference type="EMBL" id="GCD47676.1"/>
    </source>
</evidence>
<gene>
    <name evidence="4" type="ORF">GKJPGBOP_07469</name>
</gene>
<dbReference type="GO" id="GO:0070967">
    <property type="term" value="F:coenzyme F420 binding"/>
    <property type="evidence" value="ECO:0007669"/>
    <property type="project" value="TreeGrafter"/>
</dbReference>
<dbReference type="InterPro" id="IPR052019">
    <property type="entry name" value="F420H2_bilvrd_red/Heme_oxyg"/>
</dbReference>
<keyword evidence="1" id="KW-0560">Oxidoreductase</keyword>
<dbReference type="InterPro" id="IPR012349">
    <property type="entry name" value="Split_barrel_FMN-bd"/>
</dbReference>
<sequence length="205" mass="21218">MNDQDHARPSAPSSGAERSPDLTDPANLAPAVRGRLATERIVWLCTLRRNGSPHVTPVWFVFVRGTWWIGADRASVKLRNIENDPRVSLALEGGEAPVVAEGHARTWHVPPGAAATPDAEPTPGAASVPPAASVPSAAAVPPAAAVPSAAAAVPSDPAVPSDVVAAFLAKYDWDVTATPPSASGRSGRVLFEVPVDRWLLAGTAQ</sequence>
<comment type="caution">
    <text evidence="4">The sequence shown here is derived from an EMBL/GenBank/DDBJ whole genome shotgun (WGS) entry which is preliminary data.</text>
</comment>
<dbReference type="GO" id="GO:0005829">
    <property type="term" value="C:cytosol"/>
    <property type="evidence" value="ECO:0007669"/>
    <property type="project" value="TreeGrafter"/>
</dbReference>
<evidence type="ECO:0000313" key="5">
    <source>
        <dbReference type="Proteomes" id="UP000286746"/>
    </source>
</evidence>
<dbReference type="PANTHER" id="PTHR35176">
    <property type="entry name" value="HEME OXYGENASE HI_0854-RELATED"/>
    <property type="match status" value="1"/>
</dbReference>
<dbReference type="AlphaFoldDB" id="A0A401WEA7"/>
<evidence type="ECO:0000256" key="1">
    <source>
        <dbReference type="ARBA" id="ARBA00023002"/>
    </source>
</evidence>
<dbReference type="InterPro" id="IPR011576">
    <property type="entry name" value="Pyridox_Oxase_N"/>
</dbReference>
<protein>
    <recommendedName>
        <fullName evidence="3">Pyridoxamine 5'-phosphate oxidase N-terminal domain-containing protein</fullName>
    </recommendedName>
</protein>